<evidence type="ECO:0000313" key="2">
    <source>
        <dbReference type="EMBL" id="MDJ1157715.1"/>
    </source>
</evidence>
<evidence type="ECO:0000313" key="3">
    <source>
        <dbReference type="Proteomes" id="UP001321492"/>
    </source>
</evidence>
<feature type="region of interest" description="Disordered" evidence="1">
    <location>
        <begin position="83"/>
        <end position="138"/>
    </location>
</feature>
<feature type="compositionally biased region" description="Basic and acidic residues" evidence="1">
    <location>
        <begin position="1"/>
        <end position="15"/>
    </location>
</feature>
<accession>A0ABT7AEB6</accession>
<dbReference type="Proteomes" id="UP001321492">
    <property type="component" value="Unassembled WGS sequence"/>
</dbReference>
<dbReference type="EMBL" id="JASJEV010000003">
    <property type="protein sequence ID" value="MDJ1157715.1"/>
    <property type="molecule type" value="Genomic_DNA"/>
</dbReference>
<feature type="region of interest" description="Disordered" evidence="1">
    <location>
        <begin position="1"/>
        <end position="45"/>
    </location>
</feature>
<dbReference type="RefSeq" id="WP_283739718.1">
    <property type="nucleotide sequence ID" value="NZ_JASJEV010000003.1"/>
</dbReference>
<feature type="compositionally biased region" description="Basic and acidic residues" evidence="1">
    <location>
        <begin position="104"/>
        <end position="115"/>
    </location>
</feature>
<name>A0ABT7AEB6_9HYPH</name>
<proteinExistence type="predicted"/>
<gene>
    <name evidence="2" type="ORF">QNA08_05660</name>
</gene>
<comment type="caution">
    <text evidence="2">The sequence shown here is derived from an EMBL/GenBank/DDBJ whole genome shotgun (WGS) entry which is preliminary data.</text>
</comment>
<reference evidence="2 3" key="1">
    <citation type="submission" date="2023-05" db="EMBL/GenBank/DDBJ databases">
        <title>Chelatococcus sp. nov., a moderately thermophilic bacterium isolated from hot spring microbial mat.</title>
        <authorList>
            <person name="Hu C.-J."/>
            <person name="Li W.-J."/>
        </authorList>
    </citation>
    <scope>NUCLEOTIDE SEQUENCE [LARGE SCALE GENOMIC DNA]</scope>
    <source>
        <strain evidence="2 3">SYSU G07232</strain>
    </source>
</reference>
<evidence type="ECO:0000256" key="1">
    <source>
        <dbReference type="SAM" id="MobiDB-lite"/>
    </source>
</evidence>
<protein>
    <submittedName>
        <fullName evidence="2">Uncharacterized protein</fullName>
    </submittedName>
</protein>
<sequence length="571" mass="58905">MTKATDDGAAHRTSTEAEIVQIGPDPSSKPATAEDGPTGPEPLAIETQPFLDGLHLLPGSPDLPAPGFFQVSAGRELAQPIASATHPAPGAGSSPPHLVPSQGRGEHGRENDGWERGINAPAPQGQSPAALGAGDQVTSHGPAPISQVIQSGGNLQLNELIIQLAPHLDGAALGNTTMPAADVQALSADLWTLAEPGHTPGLEIDRIAGDYASIVDVSQSNIMFDEDQNLQAALAFLDPADAALLGQATVSGSNSLVNEAILHTGMQYDIIAVMGNYYEYNIIIQINLIIDQDLNALLLTGDGEPGSGSAEGGQGLASGGNVQSNDAAIVDSNSGGGLQLVGGQYSEVFLASQTSLIRDGDLNSILADLGPQSLFATMNASFVTSGGNTQTNRGRFGSEEVAPGEPQVDLAKGLGRGAVLEMQDNLGRPLRALFVDGDYYDVNMIVQINILKDGDINAARAQGGGRSPHAHGDGLSADGFVTLDFDQLVDTGHNATANHAVIIDDNGGFQLMIVGGNYVETNVIHQENILVDGDANVAEAARAHRPAPAGDEIDQAALHHHANDLLHTLSG</sequence>
<organism evidence="2 3">
    <name type="scientific">Chelatococcus albus</name>
    <dbReference type="NCBI Taxonomy" id="3047466"/>
    <lineage>
        <taxon>Bacteria</taxon>
        <taxon>Pseudomonadati</taxon>
        <taxon>Pseudomonadota</taxon>
        <taxon>Alphaproteobacteria</taxon>
        <taxon>Hyphomicrobiales</taxon>
        <taxon>Chelatococcaceae</taxon>
        <taxon>Chelatococcus</taxon>
    </lineage>
</organism>
<keyword evidence="3" id="KW-1185">Reference proteome</keyword>